<evidence type="ECO:0000313" key="1">
    <source>
        <dbReference type="EMBL" id="OCS84894.1"/>
    </source>
</evidence>
<gene>
    <name evidence="1" type="ORF">A6M13_14425</name>
</gene>
<protein>
    <submittedName>
        <fullName evidence="1">Uncharacterized protein</fullName>
    </submittedName>
</protein>
<dbReference type="AlphaFoldDB" id="A0A1C0YCM8"/>
<organism evidence="1 2">
    <name type="scientific">Caryophanon tenue</name>
    <dbReference type="NCBI Taxonomy" id="33978"/>
    <lineage>
        <taxon>Bacteria</taxon>
        <taxon>Bacillati</taxon>
        <taxon>Bacillota</taxon>
        <taxon>Bacilli</taxon>
        <taxon>Bacillales</taxon>
        <taxon>Caryophanaceae</taxon>
        <taxon>Caryophanon</taxon>
    </lineage>
</organism>
<comment type="caution">
    <text evidence="1">The sequence shown here is derived from an EMBL/GenBank/DDBJ whole genome shotgun (WGS) entry which is preliminary data.</text>
</comment>
<dbReference type="EMBL" id="MASJ01000018">
    <property type="protein sequence ID" value="OCS84894.1"/>
    <property type="molecule type" value="Genomic_DNA"/>
</dbReference>
<proteinExistence type="predicted"/>
<evidence type="ECO:0000313" key="2">
    <source>
        <dbReference type="Proteomes" id="UP000093199"/>
    </source>
</evidence>
<sequence>MSNEIIEKVKRGLKGIEIGYFHTGQDFEEEAYYEYFGDPDKETRRYAIATFTIYLGNWSTLCSFPFLYRASYLEEFIKAFIKHHEKIEVDFPTMYEYIILFLNKIEENSKEYTRSTFDIDQELYKQLEREILVPKREYLYKHTEIKYFLREIRVEPFFLNDFFDEE</sequence>
<reference evidence="1 2" key="1">
    <citation type="submission" date="2016-07" db="EMBL/GenBank/DDBJ databases">
        <title>Caryophanon tenue genome sequencing.</title>
        <authorList>
            <person name="Verma A."/>
            <person name="Pal Y."/>
            <person name="Krishnamurthi S."/>
        </authorList>
    </citation>
    <scope>NUCLEOTIDE SEQUENCE [LARGE SCALE GENOMIC DNA]</scope>
    <source>
        <strain evidence="1 2">DSM 14152</strain>
    </source>
</reference>
<keyword evidence="2" id="KW-1185">Reference proteome</keyword>
<dbReference type="Proteomes" id="UP000093199">
    <property type="component" value="Unassembled WGS sequence"/>
</dbReference>
<name>A0A1C0YCM8_9BACL</name>
<accession>A0A1C0YCM8</accession>
<dbReference type="RefSeq" id="WP_066545363.1">
    <property type="nucleotide sequence ID" value="NZ_MASJ01000018.1"/>
</dbReference>
<dbReference type="OrthoDB" id="2740089at2"/>